<dbReference type="Proteomes" id="UP000000561">
    <property type="component" value="Chromosome 2"/>
</dbReference>
<sequence>MLLPLFLQRWILLNTVRLFTIVSCSVVIGSTIRTLKINFQHYPPAPTSASSTRSAYHPSTDIPTTFLGVFWSTLHHISTCVVLLTVMVSELSLPIPLVHRLFKNTLPFLGPNWGTACLGVLLILVAADGLSRGQVGGRFAEISAWTLASMGVANVGVGVVWRAKAKVVRSWSGWKAEVAEKLERLADAKRDAERVVDELPFVAGMDGKGGKRQAERGAVRTRLKRLIGLAGKKVAQQIDKCQPKKEDKRQEHAAENELEKRPTSARNLSIFTPPLPSVVVKSRVVHTPPLAPTTEAAAVAASSATTKLPPPLMIARTAAFGLSRKRSPSIHSISSTCTCSTYTFDMRESQPHALPFTNTPILTTTDSPPTAPHEPLSPSACKPTLRTVRFHQTCKVHHPSTTIESLQPVRDLHRSSLEAVNVDGSNFHLLTPSPLGRSHSVHLAPPPLALSSDGTLLQGERSPWLVASLKAAMLQAQAKAGSHKKPLYLGSHRWKEEYEAMTSAPCSTTGSDDHDHDHAYVESPHTQRNQDPIQMPSQKPQLDARPYHFL</sequence>
<protein>
    <submittedName>
        <fullName evidence="3">Uncharacterized protein</fullName>
    </submittedName>
</protein>
<accession>A0A0D1E971</accession>
<evidence type="ECO:0000256" key="2">
    <source>
        <dbReference type="SAM" id="Phobius"/>
    </source>
</evidence>
<dbReference type="eggNOG" id="ENOG502S7JD">
    <property type="taxonomic scope" value="Eukaryota"/>
</dbReference>
<evidence type="ECO:0000313" key="3">
    <source>
        <dbReference type="EMBL" id="KIS70935.1"/>
    </source>
</evidence>
<dbReference type="GeneID" id="23567876"/>
<keyword evidence="4" id="KW-1185">Reference proteome</keyword>
<gene>
    <name evidence="3" type="ORF">UMAG_12114</name>
</gene>
<name>A0A0D1E971_MYCMD</name>
<keyword evidence="2" id="KW-0812">Transmembrane</keyword>
<feature type="transmembrane region" description="Helical" evidence="2">
    <location>
        <begin position="142"/>
        <end position="161"/>
    </location>
</feature>
<dbReference type="RefSeq" id="XP_011387482.1">
    <property type="nucleotide sequence ID" value="XM_011389180.1"/>
</dbReference>
<dbReference type="EMBL" id="CM003141">
    <property type="protein sequence ID" value="KIS70935.1"/>
    <property type="molecule type" value="Genomic_DNA"/>
</dbReference>
<feature type="region of interest" description="Disordered" evidence="1">
    <location>
        <begin position="238"/>
        <end position="269"/>
    </location>
</feature>
<reference evidence="3 4" key="1">
    <citation type="journal article" date="2006" name="Nature">
        <title>Insights from the genome of the biotrophic fungal plant pathogen Ustilago maydis.</title>
        <authorList>
            <person name="Kamper J."/>
            <person name="Kahmann R."/>
            <person name="Bolker M."/>
            <person name="Ma L.J."/>
            <person name="Brefort T."/>
            <person name="Saville B.J."/>
            <person name="Banuett F."/>
            <person name="Kronstad J.W."/>
            <person name="Gold S.E."/>
            <person name="Muller O."/>
            <person name="Perlin M.H."/>
            <person name="Wosten H.A."/>
            <person name="de Vries R."/>
            <person name="Ruiz-Herrera J."/>
            <person name="Reynaga-Pena C.G."/>
            <person name="Snetselaar K."/>
            <person name="McCann M."/>
            <person name="Perez-Martin J."/>
            <person name="Feldbrugge M."/>
            <person name="Basse C.W."/>
            <person name="Steinberg G."/>
            <person name="Ibeas J.I."/>
            <person name="Holloman W."/>
            <person name="Guzman P."/>
            <person name="Farman M."/>
            <person name="Stajich J.E."/>
            <person name="Sentandreu R."/>
            <person name="Gonzalez-Prieto J.M."/>
            <person name="Kennell J.C."/>
            <person name="Molina L."/>
            <person name="Schirawski J."/>
            <person name="Mendoza-Mendoza A."/>
            <person name="Greilinger D."/>
            <person name="Munch K."/>
            <person name="Rossel N."/>
            <person name="Scherer M."/>
            <person name="Vranes M."/>
            <person name="Ladendorf O."/>
            <person name="Vincon V."/>
            <person name="Fuchs U."/>
            <person name="Sandrock B."/>
            <person name="Meng S."/>
            <person name="Ho E.C."/>
            <person name="Cahill M.J."/>
            <person name="Boyce K.J."/>
            <person name="Klose J."/>
            <person name="Klosterman S.J."/>
            <person name="Deelstra H.J."/>
            <person name="Ortiz-Castellanos L."/>
            <person name="Li W."/>
            <person name="Sanchez-Alonso P."/>
            <person name="Schreier P.H."/>
            <person name="Hauser-Hahn I."/>
            <person name="Vaupel M."/>
            <person name="Koopmann E."/>
            <person name="Friedrich G."/>
            <person name="Voss H."/>
            <person name="Schluter T."/>
            <person name="Margolis J."/>
            <person name="Platt D."/>
            <person name="Swimmer C."/>
            <person name="Gnirke A."/>
            <person name="Chen F."/>
            <person name="Vysotskaia V."/>
            <person name="Mannhaupt G."/>
            <person name="Guldener U."/>
            <person name="Munsterkotter M."/>
            <person name="Haase D."/>
            <person name="Oesterheld M."/>
            <person name="Mewes H.W."/>
            <person name="Mauceli E.W."/>
            <person name="DeCaprio D."/>
            <person name="Wade C.M."/>
            <person name="Butler J."/>
            <person name="Young S."/>
            <person name="Jaffe D.B."/>
            <person name="Calvo S."/>
            <person name="Nusbaum C."/>
            <person name="Galagan J."/>
            <person name="Birren B.W."/>
        </authorList>
    </citation>
    <scope>NUCLEOTIDE SEQUENCE [LARGE SCALE GENOMIC DNA]</scope>
    <source>
        <strain evidence="4">DSM 14603 / FGSC 9021 / UM521</strain>
    </source>
</reference>
<organism evidence="3 4">
    <name type="scientific">Mycosarcoma maydis</name>
    <name type="common">Corn smut fungus</name>
    <name type="synonym">Ustilago maydis</name>
    <dbReference type="NCBI Taxonomy" id="5270"/>
    <lineage>
        <taxon>Eukaryota</taxon>
        <taxon>Fungi</taxon>
        <taxon>Dikarya</taxon>
        <taxon>Basidiomycota</taxon>
        <taxon>Ustilaginomycotina</taxon>
        <taxon>Ustilaginomycetes</taxon>
        <taxon>Ustilaginales</taxon>
        <taxon>Ustilaginaceae</taxon>
        <taxon>Mycosarcoma</taxon>
    </lineage>
</organism>
<dbReference type="AlphaFoldDB" id="A0A0D1E971"/>
<evidence type="ECO:0000256" key="1">
    <source>
        <dbReference type="SAM" id="MobiDB-lite"/>
    </source>
</evidence>
<keyword evidence="2" id="KW-0472">Membrane</keyword>
<proteinExistence type="predicted"/>
<dbReference type="InParanoid" id="A0A0D1E971"/>
<feature type="transmembrane region" description="Helical" evidence="2">
    <location>
        <begin position="12"/>
        <end position="32"/>
    </location>
</feature>
<keyword evidence="2" id="KW-1133">Transmembrane helix</keyword>
<feature type="transmembrane region" description="Helical" evidence="2">
    <location>
        <begin position="66"/>
        <end position="88"/>
    </location>
</feature>
<feature type="compositionally biased region" description="Polar residues" evidence="1">
    <location>
        <begin position="524"/>
        <end position="540"/>
    </location>
</feature>
<dbReference type="OrthoDB" id="5327148at2759"/>
<evidence type="ECO:0000313" key="4">
    <source>
        <dbReference type="Proteomes" id="UP000000561"/>
    </source>
</evidence>
<feature type="compositionally biased region" description="Basic and acidic residues" evidence="1">
    <location>
        <begin position="241"/>
        <end position="262"/>
    </location>
</feature>
<dbReference type="VEuPathDB" id="FungiDB:UMAG_12114"/>
<dbReference type="KEGG" id="uma:UMAG_12114"/>
<feature type="compositionally biased region" description="Basic and acidic residues" evidence="1">
    <location>
        <begin position="511"/>
        <end position="520"/>
    </location>
</feature>
<feature type="region of interest" description="Disordered" evidence="1">
    <location>
        <begin position="502"/>
        <end position="550"/>
    </location>
</feature>
<feature type="transmembrane region" description="Helical" evidence="2">
    <location>
        <begin position="108"/>
        <end position="130"/>
    </location>
</feature>